<feature type="domain" description="Ras-GEF" evidence="4">
    <location>
        <begin position="659"/>
        <end position="896"/>
    </location>
</feature>
<dbReference type="InterPro" id="IPR000219">
    <property type="entry name" value="DH_dom"/>
</dbReference>
<reference evidence="7" key="1">
    <citation type="submission" date="2023-03" db="EMBL/GenBank/DDBJ databases">
        <authorList>
            <person name="Steffen K."/>
            <person name="Cardenas P."/>
        </authorList>
    </citation>
    <scope>NUCLEOTIDE SEQUENCE</scope>
</reference>
<evidence type="ECO:0000313" key="8">
    <source>
        <dbReference type="Proteomes" id="UP001174909"/>
    </source>
</evidence>
<dbReference type="Gene3D" id="2.30.29.30">
    <property type="entry name" value="Pleckstrin-homology domain (PH domain)/Phosphotyrosine-binding domain (PTB)"/>
    <property type="match status" value="1"/>
</dbReference>
<dbReference type="GO" id="GO:0005085">
    <property type="term" value="F:guanyl-nucleotide exchange factor activity"/>
    <property type="evidence" value="ECO:0007669"/>
    <property type="project" value="UniProtKB-KW"/>
</dbReference>
<feature type="domain" description="DH" evidence="5">
    <location>
        <begin position="67"/>
        <end position="252"/>
    </location>
</feature>
<dbReference type="PROSITE" id="PS50212">
    <property type="entry name" value="RASGEF_NTER"/>
    <property type="match status" value="1"/>
</dbReference>
<dbReference type="InterPro" id="IPR011993">
    <property type="entry name" value="PH-like_dom_sf"/>
</dbReference>
<feature type="non-terminal residue" evidence="7">
    <location>
        <position position="907"/>
    </location>
</feature>
<organism evidence="7 8">
    <name type="scientific">Geodia barretti</name>
    <name type="common">Barrett's horny sponge</name>
    <dbReference type="NCBI Taxonomy" id="519541"/>
    <lineage>
        <taxon>Eukaryota</taxon>
        <taxon>Metazoa</taxon>
        <taxon>Porifera</taxon>
        <taxon>Demospongiae</taxon>
        <taxon>Heteroscleromorpha</taxon>
        <taxon>Tetractinellida</taxon>
        <taxon>Astrophorina</taxon>
        <taxon>Geodiidae</taxon>
        <taxon>Geodia</taxon>
    </lineage>
</organism>
<dbReference type="GO" id="GO:0007264">
    <property type="term" value="P:small GTPase-mediated signal transduction"/>
    <property type="evidence" value="ECO:0007669"/>
    <property type="project" value="InterPro"/>
</dbReference>
<dbReference type="Gene3D" id="1.10.840.10">
    <property type="entry name" value="Ras guanine-nucleotide exchange factors catalytic domain"/>
    <property type="match status" value="1"/>
</dbReference>
<accession>A0AA35XIC7</accession>
<evidence type="ECO:0000256" key="3">
    <source>
        <dbReference type="SAM" id="MobiDB-lite"/>
    </source>
</evidence>
<dbReference type="EMBL" id="CASHTH010004096">
    <property type="protein sequence ID" value="CAI8053471.1"/>
    <property type="molecule type" value="Genomic_DNA"/>
</dbReference>
<dbReference type="PANTHER" id="PTHR23113">
    <property type="entry name" value="GUANINE NUCLEOTIDE EXCHANGE FACTOR"/>
    <property type="match status" value="1"/>
</dbReference>
<dbReference type="SMART" id="SM00325">
    <property type="entry name" value="RhoGEF"/>
    <property type="match status" value="1"/>
</dbReference>
<dbReference type="InterPro" id="IPR036964">
    <property type="entry name" value="RASGEF_cat_dom_sf"/>
</dbReference>
<evidence type="ECO:0000256" key="2">
    <source>
        <dbReference type="PROSITE-ProRule" id="PRU00168"/>
    </source>
</evidence>
<dbReference type="SUPFAM" id="SSF48065">
    <property type="entry name" value="DBL homology domain (DH-domain)"/>
    <property type="match status" value="1"/>
</dbReference>
<dbReference type="SMART" id="SM00147">
    <property type="entry name" value="RasGEF"/>
    <property type="match status" value="1"/>
</dbReference>
<dbReference type="Pfam" id="PF00618">
    <property type="entry name" value="RasGEF_N"/>
    <property type="match status" value="1"/>
</dbReference>
<evidence type="ECO:0000259" key="6">
    <source>
        <dbReference type="PROSITE" id="PS50212"/>
    </source>
</evidence>
<dbReference type="InterPro" id="IPR035899">
    <property type="entry name" value="DBL_dom_sf"/>
</dbReference>
<dbReference type="InterPro" id="IPR001895">
    <property type="entry name" value="RASGEF_cat_dom"/>
</dbReference>
<keyword evidence="1 2" id="KW-0344">Guanine-nucleotide releasing factor</keyword>
<dbReference type="Pfam" id="PF00621">
    <property type="entry name" value="RhoGEF"/>
    <property type="match status" value="1"/>
</dbReference>
<evidence type="ECO:0000259" key="5">
    <source>
        <dbReference type="PROSITE" id="PS50010"/>
    </source>
</evidence>
<gene>
    <name evidence="7" type="ORF">GBAR_LOCUS29236</name>
</gene>
<dbReference type="Proteomes" id="UP001174909">
    <property type="component" value="Unassembled WGS sequence"/>
</dbReference>
<dbReference type="PROSITE" id="PS50009">
    <property type="entry name" value="RASGEF_CAT"/>
    <property type="match status" value="1"/>
</dbReference>
<evidence type="ECO:0000256" key="1">
    <source>
        <dbReference type="ARBA" id="ARBA00022658"/>
    </source>
</evidence>
<dbReference type="Gene3D" id="1.20.900.10">
    <property type="entry name" value="Dbl homology (DH) domain"/>
    <property type="match status" value="1"/>
</dbReference>
<feature type="domain" description="N-terminal Ras-GEF" evidence="6">
    <location>
        <begin position="503"/>
        <end position="627"/>
    </location>
</feature>
<dbReference type="Pfam" id="PF00617">
    <property type="entry name" value="RasGEF"/>
    <property type="match status" value="1"/>
</dbReference>
<dbReference type="InterPro" id="IPR008937">
    <property type="entry name" value="Ras-like_GEF"/>
</dbReference>
<comment type="caution">
    <text evidence="7">The sequence shown here is derived from an EMBL/GenBank/DDBJ whole genome shotgun (WGS) entry which is preliminary data.</text>
</comment>
<proteinExistence type="predicted"/>
<sequence>THATTTKGGREGLAWGEVAGKKSFINASSTSPTTSETINSIDNFWRRKWQHSMRKVLSLPDATQAKKRAQVIAKLVSSESRYVGDLLVLSDQYYQQVKLAITAGLIPLPTVLLDTIFLNCETLLSFHRLFLEQLKEAESRPEQLVGAIMASCIHQMKMYCEFIRNHKRSLLALEDCLSSPSFTAFMENYHWSHDCEAQQLKQLLYAPTTRLAIYLSFIEEILRHTNDEHIDHRPLKVSLHRLQVIRQEIPRNRSNLEERERMLDIIAGVGPRGFLLTEPDCNLILEGDMFLPPTTKWGSSKHRPIHCFLYSNALVVIAPEKKAKYQSQMFPLAGASVYEHVSKNGDVTIARDPDLEMKALKTYSPDGPRNGVIIIFSTQSAKSLWLAKISETIMHCTFDPDSSRTPSPPIVRRAASVLALNISSSGPPLSPLPLSTPTLPSSPVSPSSSRPNSLHNGRGSPLQQVNPLSQPSSHSPQPPPEMFPRSNSMVTLLTPTRGIPPFIVQKPHVYSLPTLFSKLANPPSPHFPSIFLLTYRLFTNAHEVLDSLIEGHQQEMNKRRRRDAAVSAFSLRFFNTLKMWASKYYVDFHHDVTLKRVLVVYLNDIKKHRFIHEKECELVESILRLVNQRGHIPLSRKSKLKLQIPKSQRSTPTSLMEVSASDVATQLTWVEHMLYSRIKPYELLQQKWTKKNRNELAPNICYVITHFNQMTLWVTKEILTQENIKQRCAIIQRMLDICKICLKLNNYVTVFQITSALISTPVQRLRKTWDHLPLSAIEQMVEFKRLCSVDGVSRVYREKQRGIPAPSIPYMGPYLNQLITIEVGMQTFVKDPPEHVNFTKLERLAAVIEEVTRFQNPMYSLEPDGAVLAYLDSTLEAATSFDEEQQYSLSMVIEPKQERRGSKARIL</sequence>
<dbReference type="InterPro" id="IPR000651">
    <property type="entry name" value="Ras-like_Gua-exchang_fac_N"/>
</dbReference>
<feature type="region of interest" description="Disordered" evidence="3">
    <location>
        <begin position="429"/>
        <end position="487"/>
    </location>
</feature>
<dbReference type="PANTHER" id="PTHR23113:SF99">
    <property type="entry name" value="RASGEF DOMAIN-CONTAINING PROTEIN"/>
    <property type="match status" value="1"/>
</dbReference>
<dbReference type="PROSITE" id="PS50010">
    <property type="entry name" value="DH_2"/>
    <property type="match status" value="1"/>
</dbReference>
<dbReference type="AlphaFoldDB" id="A0AA35XIC7"/>
<keyword evidence="8" id="KW-1185">Reference proteome</keyword>
<dbReference type="CDD" id="cd00155">
    <property type="entry name" value="RasGEF"/>
    <property type="match status" value="1"/>
</dbReference>
<dbReference type="SUPFAM" id="SSF48366">
    <property type="entry name" value="Ras GEF"/>
    <property type="match status" value="1"/>
</dbReference>
<dbReference type="CDD" id="cd06224">
    <property type="entry name" value="REM"/>
    <property type="match status" value="1"/>
</dbReference>
<evidence type="ECO:0000259" key="4">
    <source>
        <dbReference type="PROSITE" id="PS50009"/>
    </source>
</evidence>
<name>A0AA35XIC7_GEOBA</name>
<feature type="compositionally biased region" description="Low complexity" evidence="3">
    <location>
        <begin position="429"/>
        <end position="454"/>
    </location>
</feature>
<dbReference type="Gene3D" id="1.20.870.10">
    <property type="entry name" value="Son of sevenless (SoS) protein Chain: S domain 1"/>
    <property type="match status" value="1"/>
</dbReference>
<protein>
    <submittedName>
        <fullName evidence="7">Ras-specific guanine nucleotide-releasing factor 1</fullName>
    </submittedName>
</protein>
<dbReference type="SUPFAM" id="SSF50729">
    <property type="entry name" value="PH domain-like"/>
    <property type="match status" value="1"/>
</dbReference>
<evidence type="ECO:0000313" key="7">
    <source>
        <dbReference type="EMBL" id="CAI8053471.1"/>
    </source>
</evidence>
<dbReference type="InterPro" id="IPR023578">
    <property type="entry name" value="Ras_GEF_dom_sf"/>
</dbReference>